<feature type="non-terminal residue" evidence="9">
    <location>
        <position position="1"/>
    </location>
</feature>
<dbReference type="PRINTS" id="PR00404">
    <property type="entry name" value="MADSDOMAIN"/>
</dbReference>
<evidence type="ECO:0000259" key="7">
    <source>
        <dbReference type="PROSITE" id="PS50066"/>
    </source>
</evidence>
<evidence type="ECO:0000256" key="2">
    <source>
        <dbReference type="ARBA" id="ARBA00023015"/>
    </source>
</evidence>
<dbReference type="Pfam" id="PF01486">
    <property type="entry name" value="K-box"/>
    <property type="match status" value="1"/>
</dbReference>
<evidence type="ECO:0000256" key="1">
    <source>
        <dbReference type="ARBA" id="ARBA00004123"/>
    </source>
</evidence>
<gene>
    <name evidence="9" type="ORF">RJ639_002479</name>
</gene>
<feature type="coiled-coil region" evidence="6">
    <location>
        <begin position="139"/>
        <end position="166"/>
    </location>
</feature>
<sequence>MGRGKVELKRIENPTSRQVTFSKRKNGLLKKAFELSILCEAEVALLVFSPSGKTYQFASHELVPLSLLLSSSSVHSFTVLHKCTIPIIFHAICVIMDRTITRYRNEIGLYESNSQGFRTMEVLFLSSFLVIPKMMHSSDAVWRNEIEDLQRTIDTLEAKHKHLAGEDLTLLGMKEIKQLERQLRMGVERVRSKKHRALQEDNSHLQKRVSLSKHIGRRQLHFLPCIHLYFLDLSFIPSAFEVKLHEMQEAEAGISQIFGADNAFPRKKLTAEVRPKYWYFTVSFDDDYGY</sequence>
<dbReference type="InterPro" id="IPR036879">
    <property type="entry name" value="TF_MADSbox_sf"/>
</dbReference>
<keyword evidence="5" id="KW-0539">Nucleus</keyword>
<proteinExistence type="predicted"/>
<organism evidence="9 10">
    <name type="scientific">Escallonia herrerae</name>
    <dbReference type="NCBI Taxonomy" id="1293975"/>
    <lineage>
        <taxon>Eukaryota</taxon>
        <taxon>Viridiplantae</taxon>
        <taxon>Streptophyta</taxon>
        <taxon>Embryophyta</taxon>
        <taxon>Tracheophyta</taxon>
        <taxon>Spermatophyta</taxon>
        <taxon>Magnoliopsida</taxon>
        <taxon>eudicotyledons</taxon>
        <taxon>Gunneridae</taxon>
        <taxon>Pentapetalae</taxon>
        <taxon>asterids</taxon>
        <taxon>campanulids</taxon>
        <taxon>Escalloniales</taxon>
        <taxon>Escalloniaceae</taxon>
        <taxon>Escallonia</taxon>
    </lineage>
</organism>
<dbReference type="PANTHER" id="PTHR48019">
    <property type="entry name" value="SERUM RESPONSE FACTOR HOMOLOG"/>
    <property type="match status" value="1"/>
</dbReference>
<dbReference type="SMART" id="SM00432">
    <property type="entry name" value="MADS"/>
    <property type="match status" value="1"/>
</dbReference>
<keyword evidence="4" id="KW-0804">Transcription</keyword>
<dbReference type="InterPro" id="IPR050142">
    <property type="entry name" value="MADS-box/MEF2_TF"/>
</dbReference>
<dbReference type="Proteomes" id="UP001188597">
    <property type="component" value="Unassembled WGS sequence"/>
</dbReference>
<evidence type="ECO:0000256" key="4">
    <source>
        <dbReference type="ARBA" id="ARBA00023163"/>
    </source>
</evidence>
<reference evidence="9" key="1">
    <citation type="submission" date="2022-12" db="EMBL/GenBank/DDBJ databases">
        <title>Draft genome assemblies for two species of Escallonia (Escalloniales).</title>
        <authorList>
            <person name="Chanderbali A."/>
            <person name="Dervinis C."/>
            <person name="Anghel I."/>
            <person name="Soltis D."/>
            <person name="Soltis P."/>
            <person name="Zapata F."/>
        </authorList>
    </citation>
    <scope>NUCLEOTIDE SEQUENCE</scope>
    <source>
        <strain evidence="9">UCBG64.0493</strain>
        <tissue evidence="9">Leaf</tissue>
    </source>
</reference>
<dbReference type="GO" id="GO:0003700">
    <property type="term" value="F:DNA-binding transcription factor activity"/>
    <property type="evidence" value="ECO:0007669"/>
    <property type="project" value="InterPro"/>
</dbReference>
<name>A0AA88XAN7_9ASTE</name>
<evidence type="ECO:0000256" key="6">
    <source>
        <dbReference type="SAM" id="Coils"/>
    </source>
</evidence>
<dbReference type="InterPro" id="IPR033896">
    <property type="entry name" value="MEF2-like_N"/>
</dbReference>
<dbReference type="PROSITE" id="PS50066">
    <property type="entry name" value="MADS_BOX_2"/>
    <property type="match status" value="1"/>
</dbReference>
<dbReference type="AlphaFoldDB" id="A0AA88XAN7"/>
<dbReference type="CDD" id="cd00265">
    <property type="entry name" value="MADS_MEF2_like"/>
    <property type="match status" value="1"/>
</dbReference>
<feature type="domain" description="K-box" evidence="8">
    <location>
        <begin position="139"/>
        <end position="250"/>
    </location>
</feature>
<keyword evidence="10" id="KW-1185">Reference proteome</keyword>
<comment type="subcellular location">
    <subcellularLocation>
        <location evidence="1">Nucleus</location>
    </subcellularLocation>
</comment>
<evidence type="ECO:0000256" key="5">
    <source>
        <dbReference type="ARBA" id="ARBA00023242"/>
    </source>
</evidence>
<dbReference type="GO" id="GO:0045944">
    <property type="term" value="P:positive regulation of transcription by RNA polymerase II"/>
    <property type="evidence" value="ECO:0007669"/>
    <property type="project" value="InterPro"/>
</dbReference>
<evidence type="ECO:0000313" key="9">
    <source>
        <dbReference type="EMBL" id="KAK3043236.1"/>
    </source>
</evidence>
<dbReference type="Gene3D" id="3.40.1810.10">
    <property type="entry name" value="Transcription factor, MADS-box"/>
    <property type="match status" value="1"/>
</dbReference>
<feature type="domain" description="MADS-box" evidence="7">
    <location>
        <begin position="1"/>
        <end position="61"/>
    </location>
</feature>
<dbReference type="GO" id="GO:0000977">
    <property type="term" value="F:RNA polymerase II transcription regulatory region sequence-specific DNA binding"/>
    <property type="evidence" value="ECO:0007669"/>
    <property type="project" value="InterPro"/>
</dbReference>
<dbReference type="SUPFAM" id="SSF55455">
    <property type="entry name" value="SRF-like"/>
    <property type="match status" value="1"/>
</dbReference>
<dbReference type="EMBL" id="JAVXUP010000008">
    <property type="protein sequence ID" value="KAK3043236.1"/>
    <property type="molecule type" value="Genomic_DNA"/>
</dbReference>
<dbReference type="Pfam" id="PF00319">
    <property type="entry name" value="SRF-TF"/>
    <property type="match status" value="1"/>
</dbReference>
<keyword evidence="2" id="KW-0805">Transcription regulation</keyword>
<dbReference type="GO" id="GO:0005634">
    <property type="term" value="C:nucleus"/>
    <property type="evidence" value="ECO:0007669"/>
    <property type="project" value="UniProtKB-SubCell"/>
</dbReference>
<accession>A0AA88XAN7</accession>
<dbReference type="InterPro" id="IPR002100">
    <property type="entry name" value="TF_MADSbox"/>
</dbReference>
<evidence type="ECO:0000259" key="8">
    <source>
        <dbReference type="PROSITE" id="PS51297"/>
    </source>
</evidence>
<dbReference type="InterPro" id="IPR002487">
    <property type="entry name" value="TF_Kbox"/>
</dbReference>
<dbReference type="PROSITE" id="PS51297">
    <property type="entry name" value="K_BOX"/>
    <property type="match status" value="1"/>
</dbReference>
<keyword evidence="3" id="KW-0238">DNA-binding</keyword>
<evidence type="ECO:0000256" key="3">
    <source>
        <dbReference type="ARBA" id="ARBA00023125"/>
    </source>
</evidence>
<evidence type="ECO:0000313" key="10">
    <source>
        <dbReference type="Proteomes" id="UP001188597"/>
    </source>
</evidence>
<protein>
    <submittedName>
        <fullName evidence="9">Uncharacterized protein</fullName>
    </submittedName>
</protein>
<comment type="caution">
    <text evidence="9">The sequence shown here is derived from an EMBL/GenBank/DDBJ whole genome shotgun (WGS) entry which is preliminary data.</text>
</comment>
<keyword evidence="6" id="KW-0175">Coiled coil</keyword>
<dbReference type="GO" id="GO:0046983">
    <property type="term" value="F:protein dimerization activity"/>
    <property type="evidence" value="ECO:0007669"/>
    <property type="project" value="InterPro"/>
</dbReference>